<keyword evidence="3" id="KW-0678">Repressor</keyword>
<organism evidence="8 9">
    <name type="scientific">Meganyctiphanes norvegica</name>
    <name type="common">Northern krill</name>
    <name type="synonym">Thysanopoda norvegica</name>
    <dbReference type="NCBI Taxonomy" id="48144"/>
    <lineage>
        <taxon>Eukaryota</taxon>
        <taxon>Metazoa</taxon>
        <taxon>Ecdysozoa</taxon>
        <taxon>Arthropoda</taxon>
        <taxon>Crustacea</taxon>
        <taxon>Multicrustacea</taxon>
        <taxon>Malacostraca</taxon>
        <taxon>Eumalacostraca</taxon>
        <taxon>Eucarida</taxon>
        <taxon>Euphausiacea</taxon>
        <taxon>Euphausiidae</taxon>
        <taxon>Meganyctiphanes</taxon>
    </lineage>
</organism>
<evidence type="ECO:0000256" key="6">
    <source>
        <dbReference type="ARBA" id="ARBA00023242"/>
    </source>
</evidence>
<dbReference type="GO" id="GO:0003712">
    <property type="term" value="F:transcription coregulator activity"/>
    <property type="evidence" value="ECO:0007669"/>
    <property type="project" value="TreeGrafter"/>
</dbReference>
<keyword evidence="9" id="KW-1185">Reference proteome</keyword>
<comment type="similarity">
    <text evidence="2">Belongs to the SAP30 family.</text>
</comment>
<comment type="caution">
    <text evidence="8">The sequence shown here is derived from an EMBL/GenBank/DDBJ whole genome shotgun (WGS) entry which is preliminary data.</text>
</comment>
<reference evidence="8 9" key="1">
    <citation type="submission" date="2024-05" db="EMBL/GenBank/DDBJ databases">
        <authorList>
            <person name="Wallberg A."/>
        </authorList>
    </citation>
    <scope>NUCLEOTIDE SEQUENCE [LARGE SCALE GENOMIC DNA]</scope>
</reference>
<feature type="domain" description="Histone deacetylase complex subunit SAP30 Sin3 binding" evidence="7">
    <location>
        <begin position="123"/>
        <end position="175"/>
    </location>
</feature>
<feature type="non-terminal residue" evidence="8">
    <location>
        <position position="191"/>
    </location>
</feature>
<gene>
    <name evidence="8" type="ORF">MNOR_LOCUS11759</name>
</gene>
<keyword evidence="5" id="KW-0804">Transcription</keyword>
<dbReference type="EMBL" id="CAXKWB010006248">
    <property type="protein sequence ID" value="CAL4082234.1"/>
    <property type="molecule type" value="Genomic_DNA"/>
</dbReference>
<evidence type="ECO:0000313" key="8">
    <source>
        <dbReference type="EMBL" id="CAL4082234.1"/>
    </source>
</evidence>
<dbReference type="Pfam" id="PF13867">
    <property type="entry name" value="SAP30_Sin3_bdg"/>
    <property type="match status" value="1"/>
</dbReference>
<name>A0AAV2QGN5_MEGNR</name>
<evidence type="ECO:0000256" key="5">
    <source>
        <dbReference type="ARBA" id="ARBA00023163"/>
    </source>
</evidence>
<dbReference type="InterPro" id="IPR024145">
    <property type="entry name" value="His_deAcase_SAP30/SAP30L"/>
</dbReference>
<evidence type="ECO:0000259" key="7">
    <source>
        <dbReference type="Pfam" id="PF13867"/>
    </source>
</evidence>
<evidence type="ECO:0000256" key="3">
    <source>
        <dbReference type="ARBA" id="ARBA00022491"/>
    </source>
</evidence>
<evidence type="ECO:0000256" key="1">
    <source>
        <dbReference type="ARBA" id="ARBA00004123"/>
    </source>
</evidence>
<protein>
    <recommendedName>
        <fullName evidence="7">Histone deacetylase complex subunit SAP30 Sin3 binding domain-containing protein</fullName>
    </recommendedName>
</protein>
<dbReference type="InterPro" id="IPR038291">
    <property type="entry name" value="SAP30_C_sf"/>
</dbReference>
<dbReference type="PANTHER" id="PTHR13286:SF6">
    <property type="entry name" value="HISTONE DEACETYLASE COMPLEX SUBUNIT SAP30L-RELATED"/>
    <property type="match status" value="1"/>
</dbReference>
<dbReference type="PANTHER" id="PTHR13286">
    <property type="entry name" value="SAP30"/>
    <property type="match status" value="1"/>
</dbReference>
<proteinExistence type="inferred from homology"/>
<sequence length="191" mass="22160">MPGAKEALHSSKNLLVNMFPITVLFCESGERLDHICCLIYRDIGIERFDVETEESTLGFALSNFFTHRELRLCEALVASSADCTDHPNVHSKGVDQSRSWRSAESDLIRIDLFEHLEIDIYRLQVNTLRRYKRHYKIPTRPGLNKAQLVDILLKHFRTVPVAEKECLTYFIYMIKANRSKFDQRNGSNIDI</sequence>
<evidence type="ECO:0000256" key="2">
    <source>
        <dbReference type="ARBA" id="ARBA00006283"/>
    </source>
</evidence>
<dbReference type="GO" id="GO:0000118">
    <property type="term" value="C:histone deacetylase complex"/>
    <property type="evidence" value="ECO:0007669"/>
    <property type="project" value="TreeGrafter"/>
</dbReference>
<accession>A0AAV2QGN5</accession>
<dbReference type="GO" id="GO:0006355">
    <property type="term" value="P:regulation of DNA-templated transcription"/>
    <property type="evidence" value="ECO:0007669"/>
    <property type="project" value="TreeGrafter"/>
</dbReference>
<keyword evidence="6" id="KW-0539">Nucleus</keyword>
<evidence type="ECO:0000256" key="4">
    <source>
        <dbReference type="ARBA" id="ARBA00023015"/>
    </source>
</evidence>
<keyword evidence="4" id="KW-0805">Transcription regulation</keyword>
<evidence type="ECO:0000313" key="9">
    <source>
        <dbReference type="Proteomes" id="UP001497623"/>
    </source>
</evidence>
<dbReference type="AlphaFoldDB" id="A0AAV2QGN5"/>
<dbReference type="Gene3D" id="6.10.160.20">
    <property type="match status" value="1"/>
</dbReference>
<dbReference type="InterPro" id="IPR025718">
    <property type="entry name" value="SAP30_Sin3-bd"/>
</dbReference>
<dbReference type="Proteomes" id="UP001497623">
    <property type="component" value="Unassembled WGS sequence"/>
</dbReference>
<comment type="subcellular location">
    <subcellularLocation>
        <location evidence="1">Nucleus</location>
    </subcellularLocation>
</comment>